<dbReference type="NCBIfam" id="TIGR03262">
    <property type="entry name" value="PhnU2"/>
    <property type="match status" value="1"/>
</dbReference>
<evidence type="ECO:0000259" key="6">
    <source>
        <dbReference type="PROSITE" id="PS50928"/>
    </source>
</evidence>
<dbReference type="InterPro" id="IPR035906">
    <property type="entry name" value="MetI-like_sf"/>
</dbReference>
<feature type="transmembrane region" description="Helical" evidence="5">
    <location>
        <begin position="463"/>
        <end position="487"/>
    </location>
</feature>
<name>A0ABT7Y0U3_9VIBR</name>
<dbReference type="InterPro" id="IPR017664">
    <property type="entry name" value="AminoethylPonate_ABC_perm-1"/>
</dbReference>
<gene>
    <name evidence="7" type="ORF">QWJ08_09670</name>
</gene>
<keyword evidence="2 5" id="KW-0812">Transmembrane</keyword>
<keyword evidence="3 5" id="KW-1133">Transmembrane helix</keyword>
<evidence type="ECO:0000313" key="8">
    <source>
        <dbReference type="Proteomes" id="UP001169719"/>
    </source>
</evidence>
<dbReference type="PANTHER" id="PTHR43496:SF1">
    <property type="entry name" value="POLYGALACTURONAN_RHAMNOGALACTURONAN TRANSPORT SYSTEM PERMEASE PROTEIN YTEP"/>
    <property type="match status" value="1"/>
</dbReference>
<evidence type="ECO:0000256" key="5">
    <source>
        <dbReference type="RuleBase" id="RU363032"/>
    </source>
</evidence>
<feature type="transmembrane region" description="Helical" evidence="5">
    <location>
        <begin position="54"/>
        <end position="80"/>
    </location>
</feature>
<dbReference type="Proteomes" id="UP001169719">
    <property type="component" value="Unassembled WGS sequence"/>
</dbReference>
<feature type="transmembrane region" description="Helical" evidence="5">
    <location>
        <begin position="280"/>
        <end position="308"/>
    </location>
</feature>
<comment type="subcellular location">
    <subcellularLocation>
        <location evidence="1 5">Cell membrane</location>
        <topology evidence="1 5">Multi-pass membrane protein</topology>
    </subcellularLocation>
</comment>
<dbReference type="SUPFAM" id="SSF161098">
    <property type="entry name" value="MetI-like"/>
    <property type="match status" value="2"/>
</dbReference>
<comment type="caution">
    <text evidence="7">The sequence shown here is derived from an EMBL/GenBank/DDBJ whole genome shotgun (WGS) entry which is preliminary data.</text>
</comment>
<dbReference type="Pfam" id="PF00528">
    <property type="entry name" value="BPD_transp_1"/>
    <property type="match status" value="2"/>
</dbReference>
<feature type="domain" description="ABC transmembrane type-1" evidence="6">
    <location>
        <begin position="332"/>
        <end position="527"/>
    </location>
</feature>
<evidence type="ECO:0000313" key="7">
    <source>
        <dbReference type="EMBL" id="MDN2481664.1"/>
    </source>
</evidence>
<accession>A0ABT7Y0U3</accession>
<feature type="domain" description="ABC transmembrane type-1" evidence="6">
    <location>
        <begin position="54"/>
        <end position="251"/>
    </location>
</feature>
<dbReference type="Gene3D" id="1.10.3720.10">
    <property type="entry name" value="MetI-like"/>
    <property type="match status" value="2"/>
</dbReference>
<feature type="transmembrane region" description="Helical" evidence="5">
    <location>
        <begin position="128"/>
        <end position="150"/>
    </location>
</feature>
<feature type="transmembrane region" description="Helical" evidence="5">
    <location>
        <begin position="186"/>
        <end position="210"/>
    </location>
</feature>
<feature type="transmembrane region" description="Helical" evidence="5">
    <location>
        <begin position="92"/>
        <end position="113"/>
    </location>
</feature>
<feature type="transmembrane region" description="Helical" evidence="5">
    <location>
        <begin position="338"/>
        <end position="357"/>
    </location>
</feature>
<evidence type="ECO:0000256" key="2">
    <source>
        <dbReference type="ARBA" id="ARBA00022692"/>
    </source>
</evidence>
<feature type="transmembrane region" description="Helical" evidence="5">
    <location>
        <begin position="369"/>
        <end position="391"/>
    </location>
</feature>
<feature type="transmembrane region" description="Helical" evidence="5">
    <location>
        <begin position="230"/>
        <end position="250"/>
    </location>
</feature>
<protein>
    <submittedName>
        <fullName evidence="7">2-aminoethylphosphonate ABC transporter permease subunit</fullName>
    </submittedName>
</protein>
<dbReference type="PROSITE" id="PS50928">
    <property type="entry name" value="ABC_TM1"/>
    <property type="match status" value="2"/>
</dbReference>
<evidence type="ECO:0000256" key="1">
    <source>
        <dbReference type="ARBA" id="ARBA00004651"/>
    </source>
</evidence>
<feature type="transmembrane region" description="Helical" evidence="5">
    <location>
        <begin position="403"/>
        <end position="422"/>
    </location>
</feature>
<keyword evidence="8" id="KW-1185">Reference proteome</keyword>
<keyword evidence="5" id="KW-0813">Transport</keyword>
<reference evidence="7" key="1">
    <citation type="submission" date="2024-05" db="EMBL/GenBank/DDBJ databases">
        <title>Genome Sequences of Four Agar- Degrading Marine Bacteria.</title>
        <authorList>
            <person name="Phillips E.K."/>
            <person name="Shaffer J.C."/>
            <person name="Henson M.W."/>
            <person name="Temperton B."/>
            <person name="Thrash C.J."/>
            <person name="Martin M.O."/>
        </authorList>
    </citation>
    <scope>NUCLEOTIDE SEQUENCE</scope>
    <source>
        <strain evidence="7">EKP203</strain>
    </source>
</reference>
<evidence type="ECO:0000256" key="4">
    <source>
        <dbReference type="ARBA" id="ARBA00023136"/>
    </source>
</evidence>
<proteinExistence type="inferred from homology"/>
<dbReference type="InterPro" id="IPR000515">
    <property type="entry name" value="MetI-like"/>
</dbReference>
<dbReference type="EMBL" id="JAUEOZ010000001">
    <property type="protein sequence ID" value="MDN2481664.1"/>
    <property type="molecule type" value="Genomic_DNA"/>
</dbReference>
<dbReference type="PANTHER" id="PTHR43496">
    <property type="entry name" value="PROTEIN LPLB"/>
    <property type="match status" value="1"/>
</dbReference>
<feature type="transmembrane region" description="Helical" evidence="5">
    <location>
        <begin position="507"/>
        <end position="535"/>
    </location>
</feature>
<sequence length="544" mass="59751">MGILLVFAALLMIFGLMAPLWAMFSKSLHNSAGEYIGFENYATYLSSPALTQSIYNTLFIGISVSLIVGLLAFGFSYSLTRTCMPFKRTFKLIGSLPILAPSLLPAISFIYLFGNQGIWKSWLMGESIYGPIGIIMGLVFWCFPHAVLIMSTGLSNADARLYEAARALRTSPLRTFFTVTLPGAKYGLMSAMIVIFTLVVCDFGVAKVIGGQYNVLATDIYKQVIGQHNFAMGAVTSVILLLPAVLSFGVETHIRRKQQSMMSSNAVMYQPQPSKLKDTIAFLFCAGIVVSIIVVIGMAFYGSLISFWPYNKSLTLNNYDFERFISYGWAPFFNSVKMALLVAVIGTLLTFVIAYCVEKGRAMKPLRNILHLMAMMPMAVPGMVLGLGYIFFFNSPANPLNGLYGTMTILVLCTVVHLYTVGHMTAMTTLRQIPAEIEAVAASLKIPQYKAFFKISVPLGLPAILDIASYLFVNAMTTTSGVIFLYTTDTVLASIAVMHLDEMGYTAAAAAMAVMIMVTSALARMIHSAISYVLIKHTQKWRYR</sequence>
<organism evidence="7 8">
    <name type="scientific">Vibrio agarivorans</name>
    <dbReference type="NCBI Taxonomy" id="153622"/>
    <lineage>
        <taxon>Bacteria</taxon>
        <taxon>Pseudomonadati</taxon>
        <taxon>Pseudomonadota</taxon>
        <taxon>Gammaproteobacteria</taxon>
        <taxon>Vibrionales</taxon>
        <taxon>Vibrionaceae</taxon>
        <taxon>Vibrio</taxon>
    </lineage>
</organism>
<keyword evidence="4 5" id="KW-0472">Membrane</keyword>
<comment type="similarity">
    <text evidence="5">Belongs to the binding-protein-dependent transport system permease family.</text>
</comment>
<dbReference type="CDD" id="cd06261">
    <property type="entry name" value="TM_PBP2"/>
    <property type="match status" value="2"/>
</dbReference>
<evidence type="ECO:0000256" key="3">
    <source>
        <dbReference type="ARBA" id="ARBA00022989"/>
    </source>
</evidence>